<dbReference type="PROSITE" id="PS51417">
    <property type="entry name" value="ARF"/>
    <property type="match status" value="1"/>
</dbReference>
<dbReference type="Proteomes" id="UP000019375">
    <property type="component" value="Unassembled WGS sequence"/>
</dbReference>
<dbReference type="InterPro" id="IPR044612">
    <property type="entry name" value="ARL2/3"/>
</dbReference>
<dbReference type="Pfam" id="PF00025">
    <property type="entry name" value="Arf"/>
    <property type="match status" value="1"/>
</dbReference>
<evidence type="ECO:0000313" key="6">
    <source>
        <dbReference type="EMBL" id="CDF88463.1"/>
    </source>
</evidence>
<dbReference type="EMBL" id="HG316455">
    <property type="protein sequence ID" value="CDF88463.1"/>
    <property type="molecule type" value="Genomic_DNA"/>
</dbReference>
<keyword evidence="4" id="KW-0479">Metal-binding</keyword>
<feature type="binding site" evidence="3">
    <location>
        <begin position="23"/>
        <end position="30"/>
    </location>
    <ligand>
        <name>GTP</name>
        <dbReference type="ChEBI" id="CHEBI:37565"/>
    </ligand>
</feature>
<protein>
    <submittedName>
        <fullName evidence="6">BN860_10858g1_1</fullName>
    </submittedName>
</protein>
<dbReference type="InterPro" id="IPR005225">
    <property type="entry name" value="Small_GTP-bd"/>
</dbReference>
<keyword evidence="4" id="KW-0460">Magnesium</keyword>
<gene>
    <name evidence="6" type="ORF">BN860_10858g</name>
</gene>
<keyword evidence="2 3" id="KW-0342">GTP-binding</keyword>
<sequence length="173" mass="19236">MGLLTLVKKQKIKDHEIRCLILGLDNAGKSTIVNQILPMDQRQQHVSPTIGFAIHNVEMGPFNVSLWDVGGQTTLRPFWDNYYDRTDVLVWCIDVSSPGRLAESLQEAKPFLKGDSRVIVALNKCDLVPSRQDTDKVLEQVQRLMGPVQFVACSGRTGKGLRELCSAIASCNI</sequence>
<dbReference type="GO" id="GO:0046872">
    <property type="term" value="F:metal ion binding"/>
    <property type="evidence" value="ECO:0007669"/>
    <property type="project" value="UniProtKB-KW"/>
</dbReference>
<evidence type="ECO:0000256" key="1">
    <source>
        <dbReference type="ARBA" id="ARBA00022741"/>
    </source>
</evidence>
<evidence type="ECO:0000256" key="4">
    <source>
        <dbReference type="PIRSR" id="PIRSR606689-2"/>
    </source>
</evidence>
<evidence type="ECO:0000256" key="5">
    <source>
        <dbReference type="RuleBase" id="RU003925"/>
    </source>
</evidence>
<feature type="binding site" evidence="3">
    <location>
        <begin position="123"/>
        <end position="126"/>
    </location>
    <ligand>
        <name>GTP</name>
        <dbReference type="ChEBI" id="CHEBI:37565"/>
    </ligand>
</feature>
<dbReference type="PRINTS" id="PR00328">
    <property type="entry name" value="SAR1GTPBP"/>
</dbReference>
<dbReference type="NCBIfam" id="TIGR00231">
    <property type="entry name" value="small_GTP"/>
    <property type="match status" value="1"/>
</dbReference>
<feature type="binding site" evidence="4">
    <location>
        <position position="49"/>
    </location>
    <ligand>
        <name>Mg(2+)</name>
        <dbReference type="ChEBI" id="CHEBI:18420"/>
    </ligand>
</feature>
<accession>A0A8J2T5N8</accession>
<dbReference type="PANTHER" id="PTHR45697">
    <property type="entry name" value="ADP-RIBOSYLATION FACTOR-LIKE PROTEIN 2-RELATED"/>
    <property type="match status" value="1"/>
</dbReference>
<reference evidence="7" key="1">
    <citation type="journal article" date="2013" name="Genome Announc.">
        <title>Genome sequence of the food spoilage yeast Zygosaccharomyces bailii CLIB 213(T).</title>
        <authorList>
            <person name="Galeote V."/>
            <person name="Bigey F."/>
            <person name="Devillers H."/>
            <person name="Neuveglise C."/>
            <person name="Dequin S."/>
        </authorList>
    </citation>
    <scope>NUCLEOTIDE SEQUENCE [LARGE SCALE GENOMIC DNA]</scope>
    <source>
        <strain evidence="7">CLIB 213 / ATCC 58445 / CBS 680 / CCRC 21525 / NBRC 1098 / NCYC 1416 / NRRL Y-2227</strain>
    </source>
</reference>
<organism evidence="6 7">
    <name type="scientific">Zygosaccharomyces bailii (strain CLIB 213 / ATCC 58445 / CBS 680 / BCRC 21525 / NBRC 1098 / NCYC 1416 / NRRL Y-2227)</name>
    <dbReference type="NCBI Taxonomy" id="1333698"/>
    <lineage>
        <taxon>Eukaryota</taxon>
        <taxon>Fungi</taxon>
        <taxon>Dikarya</taxon>
        <taxon>Ascomycota</taxon>
        <taxon>Saccharomycotina</taxon>
        <taxon>Saccharomycetes</taxon>
        <taxon>Saccharomycetales</taxon>
        <taxon>Saccharomycetaceae</taxon>
        <taxon>Zygosaccharomyces</taxon>
    </lineage>
</organism>
<evidence type="ECO:0000313" key="7">
    <source>
        <dbReference type="Proteomes" id="UP000019375"/>
    </source>
</evidence>
<dbReference type="GO" id="GO:0005525">
    <property type="term" value="F:GTP binding"/>
    <property type="evidence" value="ECO:0007669"/>
    <property type="project" value="UniProtKB-KW"/>
</dbReference>
<name>A0A8J2T5N8_ZYGB2</name>
<keyword evidence="7" id="KW-1185">Reference proteome</keyword>
<dbReference type="SMART" id="SM00177">
    <property type="entry name" value="ARF"/>
    <property type="match status" value="1"/>
</dbReference>
<evidence type="ECO:0000256" key="3">
    <source>
        <dbReference type="PIRSR" id="PIRSR606689-1"/>
    </source>
</evidence>
<dbReference type="InterPro" id="IPR027417">
    <property type="entry name" value="P-loop_NTPase"/>
</dbReference>
<dbReference type="OrthoDB" id="2011769at2759"/>
<dbReference type="Gene3D" id="3.40.50.300">
    <property type="entry name" value="P-loop containing nucleotide triphosphate hydrolases"/>
    <property type="match status" value="1"/>
</dbReference>
<comment type="similarity">
    <text evidence="5">Belongs to the small GTPase superfamily. Arf family.</text>
</comment>
<dbReference type="AlphaFoldDB" id="A0A8J2T5N8"/>
<dbReference type="InterPro" id="IPR006689">
    <property type="entry name" value="Small_GTPase_ARF/SAR"/>
</dbReference>
<dbReference type="SUPFAM" id="SSF52540">
    <property type="entry name" value="P-loop containing nucleoside triphosphate hydrolases"/>
    <property type="match status" value="1"/>
</dbReference>
<proteinExistence type="inferred from homology"/>
<dbReference type="GO" id="GO:0003924">
    <property type="term" value="F:GTPase activity"/>
    <property type="evidence" value="ECO:0007669"/>
    <property type="project" value="InterPro"/>
</dbReference>
<feature type="binding site" evidence="4">
    <location>
        <position position="30"/>
    </location>
    <ligand>
        <name>Mg(2+)</name>
        <dbReference type="ChEBI" id="CHEBI:18420"/>
    </ligand>
</feature>
<evidence type="ECO:0000256" key="2">
    <source>
        <dbReference type="ARBA" id="ARBA00023134"/>
    </source>
</evidence>
<keyword evidence="1 3" id="KW-0547">Nucleotide-binding</keyword>
<feature type="binding site" evidence="3">
    <location>
        <position position="71"/>
    </location>
    <ligand>
        <name>GTP</name>
        <dbReference type="ChEBI" id="CHEBI:37565"/>
    </ligand>
</feature>